<comment type="subunit">
    <text evidence="5">The Tol-Pal system is composed of five core proteins: the inner membrane proteins TolA, TolQ and TolR, the periplasmic protein TolB and the outer membrane protein Pal. They form a network linking the inner and outer membranes and the peptidoglycan layer.</text>
</comment>
<evidence type="ECO:0000256" key="2">
    <source>
        <dbReference type="ARBA" id="ARBA00009820"/>
    </source>
</evidence>
<evidence type="ECO:0000259" key="6">
    <source>
        <dbReference type="Pfam" id="PF04052"/>
    </source>
</evidence>
<name>E3I2A1_RHOVT</name>
<dbReference type="Gene3D" id="2.120.10.30">
    <property type="entry name" value="TolB, C-terminal domain"/>
    <property type="match status" value="1"/>
</dbReference>
<dbReference type="InterPro" id="IPR007195">
    <property type="entry name" value="TolB_N"/>
</dbReference>
<keyword evidence="5" id="KW-0131">Cell cycle</keyword>
<dbReference type="NCBIfam" id="TIGR02800">
    <property type="entry name" value="propeller_TolB"/>
    <property type="match status" value="1"/>
</dbReference>
<evidence type="ECO:0000256" key="5">
    <source>
        <dbReference type="HAMAP-Rule" id="MF_00671"/>
    </source>
</evidence>
<feature type="chain" id="PRO_5009010762" description="Tol-Pal system protein TolB" evidence="5">
    <location>
        <begin position="27"/>
        <end position="435"/>
    </location>
</feature>
<dbReference type="RefSeq" id="WP_013420846.1">
    <property type="nucleotide sequence ID" value="NC_014664.1"/>
</dbReference>
<feature type="signal peptide" evidence="5">
    <location>
        <begin position="1"/>
        <end position="26"/>
    </location>
</feature>
<dbReference type="Gene3D" id="3.40.50.10070">
    <property type="entry name" value="TolB, N-terminal domain"/>
    <property type="match status" value="1"/>
</dbReference>
<dbReference type="STRING" id="648757.Rvan_3301"/>
<dbReference type="SUPFAM" id="SSF52964">
    <property type="entry name" value="TolB, N-terminal domain"/>
    <property type="match status" value="1"/>
</dbReference>
<feature type="domain" description="TolB N-terminal" evidence="6">
    <location>
        <begin position="29"/>
        <end position="129"/>
    </location>
</feature>
<dbReference type="KEGG" id="rva:Rvan_3301"/>
<comment type="function">
    <text evidence="5">Part of the Tol-Pal system, which plays a role in outer membrane invagination during cell division and is important for maintaining outer membrane integrity.</text>
</comment>
<evidence type="ECO:0000256" key="4">
    <source>
        <dbReference type="ARBA" id="ARBA00022764"/>
    </source>
</evidence>
<dbReference type="GO" id="GO:0017038">
    <property type="term" value="P:protein import"/>
    <property type="evidence" value="ECO:0007669"/>
    <property type="project" value="InterPro"/>
</dbReference>
<evidence type="ECO:0000313" key="7">
    <source>
        <dbReference type="EMBL" id="ADP72488.1"/>
    </source>
</evidence>
<keyword evidence="8" id="KW-1185">Reference proteome</keyword>
<proteinExistence type="inferred from homology"/>
<dbReference type="GO" id="GO:0042597">
    <property type="term" value="C:periplasmic space"/>
    <property type="evidence" value="ECO:0007669"/>
    <property type="project" value="UniProtKB-SubCell"/>
</dbReference>
<gene>
    <name evidence="5" type="primary">tolB</name>
    <name evidence="7" type="ordered locus">Rvan_3301</name>
</gene>
<dbReference type="InterPro" id="IPR011659">
    <property type="entry name" value="WD40"/>
</dbReference>
<comment type="subcellular location">
    <subcellularLocation>
        <location evidence="1 5">Periplasm</location>
    </subcellularLocation>
</comment>
<dbReference type="AlphaFoldDB" id="E3I2A1"/>
<reference evidence="8" key="1">
    <citation type="journal article" date="2011" name="J. Bacteriol.">
        <title>Genome sequences of eight morphologically diverse alphaproteobacteria.</title>
        <authorList>
            <consortium name="US DOE Joint Genome Institute"/>
            <person name="Brown P.J."/>
            <person name="Kysela D.T."/>
            <person name="Buechlein A."/>
            <person name="Hemmerich C."/>
            <person name="Brun Y.V."/>
        </authorList>
    </citation>
    <scope>NUCLEOTIDE SEQUENCE [LARGE SCALE GENOMIC DNA]</scope>
    <source>
        <strain evidence="8">ATCC 17100 / ATH 3.1.1 / DSM 162 / LMG 4299</strain>
    </source>
</reference>
<sequence precursor="true">MISRRLTTFLAAFFAAAIFAPSLASAQVEVEIRRGQVRAIPIAVADFTGDPVAAETAQVVTADLQRSGLFRPVPNSAFIERGANVDTPPRFQDWKVLNIQALVVGRVTDAGDGRLRGEYRLWDVVTGRHIAGEQFFIPRNASRRLAHIIADAVYERLTGERGYFDSRVVFVDESGPKNQRVKRLAIMDQDGANLRLLTQGRELVLTPRFHPLSQEITYTAYRNGEPRVMLRNIMTGQEEVLGDFPNMSFAPRFSPQGDRVVMSLQEGGSSNIFELDVRSRRMMRLTQTNAIDTAPCYSPDGRQIVFESDREGKQQLYVMNADGSGQRRITFGDGRYSTPVWSPRGDLIAFTKQVPGGFAIGVIRPDGSGERVLTEGYHNEGPTWSPNGRVILFFRESGGANGGAKLFSIDLTGYNERQMPTPSFGSDPAWSPLLK</sequence>
<dbReference type="HOGENOM" id="CLU_047123_0_0_5"/>
<dbReference type="eggNOG" id="COG0823">
    <property type="taxonomic scope" value="Bacteria"/>
</dbReference>
<protein>
    <recommendedName>
        <fullName evidence="5">Tol-Pal system protein TolB</fullName>
    </recommendedName>
</protein>
<dbReference type="InterPro" id="IPR014167">
    <property type="entry name" value="Tol-Pal_TolB"/>
</dbReference>
<keyword evidence="5" id="KW-0132">Cell division</keyword>
<evidence type="ECO:0000256" key="1">
    <source>
        <dbReference type="ARBA" id="ARBA00004418"/>
    </source>
</evidence>
<dbReference type="PANTHER" id="PTHR36842">
    <property type="entry name" value="PROTEIN TOLB HOMOLOG"/>
    <property type="match status" value="1"/>
</dbReference>
<evidence type="ECO:0000313" key="8">
    <source>
        <dbReference type="Proteomes" id="UP000001399"/>
    </source>
</evidence>
<keyword evidence="3 5" id="KW-0732">Signal</keyword>
<accession>E3I2A1</accession>
<evidence type="ECO:0000256" key="3">
    <source>
        <dbReference type="ARBA" id="ARBA00022729"/>
    </source>
</evidence>
<dbReference type="SUPFAM" id="SSF69304">
    <property type="entry name" value="Tricorn protease N-terminal domain"/>
    <property type="match status" value="1"/>
</dbReference>
<dbReference type="Pfam" id="PF07676">
    <property type="entry name" value="PD40"/>
    <property type="match status" value="4"/>
</dbReference>
<dbReference type="EMBL" id="CP002292">
    <property type="protein sequence ID" value="ADP72488.1"/>
    <property type="molecule type" value="Genomic_DNA"/>
</dbReference>
<organism evidence="7 8">
    <name type="scientific">Rhodomicrobium vannielii (strain ATCC 17100 / DSM 162 / LMG 4299 / NCIMB 10020 / ATH 3.1.1)</name>
    <dbReference type="NCBI Taxonomy" id="648757"/>
    <lineage>
        <taxon>Bacteria</taxon>
        <taxon>Pseudomonadati</taxon>
        <taxon>Pseudomonadota</taxon>
        <taxon>Alphaproteobacteria</taxon>
        <taxon>Hyphomicrobiales</taxon>
        <taxon>Hyphomicrobiaceae</taxon>
        <taxon>Rhodomicrobium</taxon>
    </lineage>
</organism>
<dbReference type="InterPro" id="IPR011042">
    <property type="entry name" value="6-blade_b-propeller_TolB-like"/>
</dbReference>
<comment type="similarity">
    <text evidence="2 5">Belongs to the TolB family.</text>
</comment>
<dbReference type="PANTHER" id="PTHR36842:SF1">
    <property type="entry name" value="PROTEIN TOLB"/>
    <property type="match status" value="1"/>
</dbReference>
<dbReference type="GO" id="GO:0051301">
    <property type="term" value="P:cell division"/>
    <property type="evidence" value="ECO:0007669"/>
    <property type="project" value="UniProtKB-UniRule"/>
</dbReference>
<dbReference type="Proteomes" id="UP000001399">
    <property type="component" value="Chromosome"/>
</dbReference>
<keyword evidence="4 5" id="KW-0574">Periplasm</keyword>
<dbReference type="HAMAP" id="MF_00671">
    <property type="entry name" value="TolB"/>
    <property type="match status" value="1"/>
</dbReference>
<dbReference type="Pfam" id="PF04052">
    <property type="entry name" value="TolB_N"/>
    <property type="match status" value="1"/>
</dbReference>